<feature type="compositionally biased region" description="Polar residues" evidence="1">
    <location>
        <begin position="61"/>
        <end position="79"/>
    </location>
</feature>
<evidence type="ECO:0000256" key="1">
    <source>
        <dbReference type="SAM" id="MobiDB-lite"/>
    </source>
</evidence>
<evidence type="ECO:0000259" key="2">
    <source>
        <dbReference type="Pfam" id="PF13453"/>
    </source>
</evidence>
<feature type="domain" description="Transcription factor zinc-finger" evidence="2">
    <location>
        <begin position="2"/>
        <end position="41"/>
    </location>
</feature>
<dbReference type="AlphaFoldDB" id="A0A1G7RXQ4"/>
<protein>
    <recommendedName>
        <fullName evidence="2">Transcription factor zinc-finger domain-containing protein</fullName>
    </recommendedName>
</protein>
<name>A0A1G7RXQ4_9BACL</name>
<evidence type="ECO:0000313" key="3">
    <source>
        <dbReference type="EMBL" id="SDG14580.1"/>
    </source>
</evidence>
<organism evidence="3 4">
    <name type="scientific">Fontibacillus panacisegetis</name>
    <dbReference type="NCBI Taxonomy" id="670482"/>
    <lineage>
        <taxon>Bacteria</taxon>
        <taxon>Bacillati</taxon>
        <taxon>Bacillota</taxon>
        <taxon>Bacilli</taxon>
        <taxon>Bacillales</taxon>
        <taxon>Paenibacillaceae</taxon>
        <taxon>Fontibacillus</taxon>
    </lineage>
</organism>
<reference evidence="3 4" key="1">
    <citation type="submission" date="2016-10" db="EMBL/GenBank/DDBJ databases">
        <authorList>
            <person name="de Groot N.N."/>
        </authorList>
    </citation>
    <scope>NUCLEOTIDE SEQUENCE [LARGE SCALE GENOMIC DNA]</scope>
    <source>
        <strain evidence="3 4">DSM 28129</strain>
    </source>
</reference>
<evidence type="ECO:0000313" key="4">
    <source>
        <dbReference type="Proteomes" id="UP000198972"/>
    </source>
</evidence>
<dbReference type="EMBL" id="FNBG01000027">
    <property type="protein sequence ID" value="SDG14580.1"/>
    <property type="molecule type" value="Genomic_DNA"/>
</dbReference>
<sequence length="111" mass="12978">MKCPVCNDVRMREVEKNGVLIDVCPDCKGVWLDRGELEKLLHEVSEVEAAYQSAPVYRNTTHYGTRHVQQPSYKSQHNPSYYNSHSKYSKYNKHHYKKKKSVMDVLGDLFD</sequence>
<dbReference type="OrthoDB" id="9814037at2"/>
<dbReference type="RefSeq" id="WP_091234574.1">
    <property type="nucleotide sequence ID" value="NZ_FNBG01000027.1"/>
</dbReference>
<dbReference type="Proteomes" id="UP000198972">
    <property type="component" value="Unassembled WGS sequence"/>
</dbReference>
<feature type="region of interest" description="Disordered" evidence="1">
    <location>
        <begin position="61"/>
        <end position="87"/>
    </location>
</feature>
<proteinExistence type="predicted"/>
<dbReference type="InterPro" id="IPR027392">
    <property type="entry name" value="TF_Znf"/>
</dbReference>
<dbReference type="Pfam" id="PF13453">
    <property type="entry name" value="Zn_ribbon_TFIIB"/>
    <property type="match status" value="1"/>
</dbReference>
<gene>
    <name evidence="3" type="ORF">SAMN04488542_12772</name>
</gene>
<accession>A0A1G7RXQ4</accession>
<keyword evidence="4" id="KW-1185">Reference proteome</keyword>
<dbReference type="STRING" id="670482.SAMN04488542_12772"/>